<dbReference type="Proteomes" id="UP001499959">
    <property type="component" value="Unassembled WGS sequence"/>
</dbReference>
<reference evidence="2" key="1">
    <citation type="journal article" date="2019" name="Int. J. Syst. Evol. Microbiol.">
        <title>The Global Catalogue of Microorganisms (GCM) 10K type strain sequencing project: providing services to taxonomists for standard genome sequencing and annotation.</title>
        <authorList>
            <consortium name="The Broad Institute Genomics Platform"/>
            <consortium name="The Broad Institute Genome Sequencing Center for Infectious Disease"/>
            <person name="Wu L."/>
            <person name="Ma J."/>
        </authorList>
    </citation>
    <scope>NUCLEOTIDE SEQUENCE [LARGE SCALE GENOMIC DNA]</scope>
    <source>
        <strain evidence="2">JCM 18204</strain>
    </source>
</reference>
<gene>
    <name evidence="1" type="ORF">GCM10023307_06340</name>
</gene>
<proteinExistence type="predicted"/>
<evidence type="ECO:0000313" key="2">
    <source>
        <dbReference type="Proteomes" id="UP001499959"/>
    </source>
</evidence>
<keyword evidence="2" id="KW-1185">Reference proteome</keyword>
<sequence length="72" mass="7441">MLPSKISNPTSPIVRVSDTTGVRFAAIAAEVWALPDMSAVEAVLPLPAEPLPAETSELAAMAAVSKPILIDT</sequence>
<evidence type="ECO:0000313" key="1">
    <source>
        <dbReference type="EMBL" id="GAA4784348.1"/>
    </source>
</evidence>
<comment type="caution">
    <text evidence="1">The sequence shown here is derived from an EMBL/GenBank/DDBJ whole genome shotgun (WGS) entry which is preliminary data.</text>
</comment>
<name>A0ABP9AQ84_9GAMM</name>
<accession>A0ABP9AQ84</accession>
<organism evidence="1 2">
    <name type="scientific">Lysobacter hankyongensis</name>
    <dbReference type="NCBI Taxonomy" id="1176535"/>
    <lineage>
        <taxon>Bacteria</taxon>
        <taxon>Pseudomonadati</taxon>
        <taxon>Pseudomonadota</taxon>
        <taxon>Gammaproteobacteria</taxon>
        <taxon>Lysobacterales</taxon>
        <taxon>Lysobacteraceae</taxon>
        <taxon>Lysobacter</taxon>
    </lineage>
</organism>
<protein>
    <submittedName>
        <fullName evidence="1">Uncharacterized protein</fullName>
    </submittedName>
</protein>
<dbReference type="EMBL" id="BAABJE010000001">
    <property type="protein sequence ID" value="GAA4784348.1"/>
    <property type="molecule type" value="Genomic_DNA"/>
</dbReference>